<organism evidence="1 2">
    <name type="scientific">Austropuccinia psidii MF-1</name>
    <dbReference type="NCBI Taxonomy" id="1389203"/>
    <lineage>
        <taxon>Eukaryota</taxon>
        <taxon>Fungi</taxon>
        <taxon>Dikarya</taxon>
        <taxon>Basidiomycota</taxon>
        <taxon>Pucciniomycotina</taxon>
        <taxon>Pucciniomycetes</taxon>
        <taxon>Pucciniales</taxon>
        <taxon>Sphaerophragmiaceae</taxon>
        <taxon>Austropuccinia</taxon>
    </lineage>
</organism>
<name>A0A9Q3Q541_9BASI</name>
<dbReference type="EMBL" id="AVOT02122035">
    <property type="protein sequence ID" value="MBW0585798.1"/>
    <property type="molecule type" value="Genomic_DNA"/>
</dbReference>
<gene>
    <name evidence="1" type="ORF">O181_125513</name>
</gene>
<protein>
    <submittedName>
        <fullName evidence="1">Uncharacterized protein</fullName>
    </submittedName>
</protein>
<proteinExistence type="predicted"/>
<dbReference type="Proteomes" id="UP000765509">
    <property type="component" value="Unassembled WGS sequence"/>
</dbReference>
<evidence type="ECO:0000313" key="2">
    <source>
        <dbReference type="Proteomes" id="UP000765509"/>
    </source>
</evidence>
<accession>A0A9Q3Q541</accession>
<sequence length="145" mass="16148">MSREDHVNLNSYANDLISSNFLFKIKIPLEPPRPIHLNSLNRLLPYLDAQELTIQGRGVLSQPRRLTLLQGCCGNSNLEPVGANWPHLVSYGQLVPSSALWPFGHKTFPYGKSWPPSSFMASGHILPSLASLANFHITNPQAFIF</sequence>
<evidence type="ECO:0000313" key="1">
    <source>
        <dbReference type="EMBL" id="MBW0585798.1"/>
    </source>
</evidence>
<keyword evidence="2" id="KW-1185">Reference proteome</keyword>
<dbReference type="AlphaFoldDB" id="A0A9Q3Q541"/>
<reference evidence="1" key="1">
    <citation type="submission" date="2021-03" db="EMBL/GenBank/DDBJ databases">
        <title>Draft genome sequence of rust myrtle Austropuccinia psidii MF-1, a brazilian biotype.</title>
        <authorList>
            <person name="Quecine M.C."/>
            <person name="Pachon D.M.R."/>
            <person name="Bonatelli M.L."/>
            <person name="Correr F.H."/>
            <person name="Franceschini L.M."/>
            <person name="Leite T.F."/>
            <person name="Margarido G.R.A."/>
            <person name="Almeida C.A."/>
            <person name="Ferrarezi J.A."/>
            <person name="Labate C.A."/>
        </authorList>
    </citation>
    <scope>NUCLEOTIDE SEQUENCE</scope>
    <source>
        <strain evidence="1">MF-1</strain>
    </source>
</reference>
<comment type="caution">
    <text evidence="1">The sequence shown here is derived from an EMBL/GenBank/DDBJ whole genome shotgun (WGS) entry which is preliminary data.</text>
</comment>